<dbReference type="EMBL" id="CABVHY010000002">
    <property type="protein sequence ID" value="VVN69614.1"/>
    <property type="molecule type" value="Genomic_DNA"/>
</dbReference>
<protein>
    <recommendedName>
        <fullName evidence="4">Toxin</fullName>
    </recommendedName>
</protein>
<dbReference type="NCBIfam" id="NF033928">
    <property type="entry name" value="alph_xenorhab_A"/>
    <property type="match status" value="1"/>
</dbReference>
<accession>A0A5E6ZY76</accession>
<evidence type="ECO:0000313" key="2">
    <source>
        <dbReference type="EMBL" id="VVN69614.1"/>
    </source>
</evidence>
<evidence type="ECO:0008006" key="4">
    <source>
        <dbReference type="Google" id="ProtNLM"/>
    </source>
</evidence>
<name>A0A5E6ZY76_PSEFL</name>
<evidence type="ECO:0000256" key="1">
    <source>
        <dbReference type="SAM" id="Coils"/>
    </source>
</evidence>
<dbReference type="SUPFAM" id="SSF58100">
    <property type="entry name" value="Bacterial hemolysins"/>
    <property type="match status" value="1"/>
</dbReference>
<dbReference type="AlphaFoldDB" id="A0A5E6ZY76"/>
<organism evidence="2 3">
    <name type="scientific">Pseudomonas fluorescens</name>
    <dbReference type="NCBI Taxonomy" id="294"/>
    <lineage>
        <taxon>Bacteria</taxon>
        <taxon>Pseudomonadati</taxon>
        <taxon>Pseudomonadota</taxon>
        <taxon>Gammaproteobacteria</taxon>
        <taxon>Pseudomonadales</taxon>
        <taxon>Pseudomonadaceae</taxon>
        <taxon>Pseudomonas</taxon>
    </lineage>
</organism>
<dbReference type="RefSeq" id="WP_150801941.1">
    <property type="nucleotide sequence ID" value="NZ_CABVHY010000002.1"/>
</dbReference>
<feature type="coiled-coil region" evidence="1">
    <location>
        <begin position="226"/>
        <end position="303"/>
    </location>
</feature>
<proteinExistence type="predicted"/>
<dbReference type="OrthoDB" id="6985576at2"/>
<gene>
    <name evidence="2" type="ORF">PS723_00312</name>
</gene>
<reference evidence="2 3" key="1">
    <citation type="submission" date="2019-09" db="EMBL/GenBank/DDBJ databases">
        <authorList>
            <person name="Chandra G."/>
            <person name="Truman W A."/>
        </authorList>
    </citation>
    <scope>NUCLEOTIDE SEQUENCE [LARGE SCALE GENOMIC DNA]</scope>
    <source>
        <strain evidence="2">PS723</strain>
    </source>
</reference>
<evidence type="ECO:0000313" key="3">
    <source>
        <dbReference type="Proteomes" id="UP000379480"/>
    </source>
</evidence>
<dbReference type="CDD" id="cd22657">
    <property type="entry name" value="ClyA_XaxA-like"/>
    <property type="match status" value="1"/>
</dbReference>
<keyword evidence="1" id="KW-0175">Coiled coil</keyword>
<dbReference type="Proteomes" id="UP000379480">
    <property type="component" value="Unassembled WGS sequence"/>
</dbReference>
<dbReference type="Gene3D" id="1.20.1170.10">
    <property type="match status" value="1"/>
</dbReference>
<sequence length="393" mass="43899">MLANKELNITTENFTALTSEYFKAVSGNHPDVKREKGLLITNDDIRKIKRYVNKALELPTETQEIEQLYNLDQLNIAGLKSADMQELYSTSKKHAGTWSALESSMKKVGTDLHVFADNFTVSSRSIIQYIEGLPSYESGLGKISTLTPEEIDNLPKIDLTGKEKQKIPALLELVEDLKKVITDHSKSTTSVKLEITTFKRSITDTIKPDLGKKIALSHSKDFNTEIIEINNNLDRINTRIEEKNAQIAEYSSNKWYGLILGGVGFIITNTVFGELAKTARAELENLIREKQTLEAKLETSNTLLKSCRTFQTSLDDLLLRVEGANGGASALENAWELILTYIDSSSKRLDGITNAMYLVSFVSRLNIMVSNWIGIKKQAEDLLNAFKAVAAEK</sequence>